<evidence type="ECO:0000256" key="1">
    <source>
        <dbReference type="SAM" id="MobiDB-lite"/>
    </source>
</evidence>
<reference evidence="2" key="1">
    <citation type="submission" date="2021-06" db="EMBL/GenBank/DDBJ databases">
        <authorList>
            <person name="Kallberg Y."/>
            <person name="Tangrot J."/>
            <person name="Rosling A."/>
        </authorList>
    </citation>
    <scope>NUCLEOTIDE SEQUENCE</scope>
    <source>
        <strain evidence="2">CL551</strain>
    </source>
</reference>
<evidence type="ECO:0000313" key="3">
    <source>
        <dbReference type="Proteomes" id="UP000789342"/>
    </source>
</evidence>
<keyword evidence="3" id="KW-1185">Reference proteome</keyword>
<dbReference type="Proteomes" id="UP000789342">
    <property type="component" value="Unassembled WGS sequence"/>
</dbReference>
<name>A0A9N9J2N1_9GLOM</name>
<protein>
    <submittedName>
        <fullName evidence="2">11321_t:CDS:1</fullName>
    </submittedName>
</protein>
<sequence length="75" mass="8244">TSKSIRGNSKSQNRNATEMSPTDYNRSLHGGNGADHSKNTPTDRNHLVNKTLKTETQQRDPPQVATGGPFEECAY</sequence>
<comment type="caution">
    <text evidence="2">The sequence shown here is derived from an EMBL/GenBank/DDBJ whole genome shotgun (WGS) entry which is preliminary data.</text>
</comment>
<dbReference type="AlphaFoldDB" id="A0A9N9J2N1"/>
<dbReference type="EMBL" id="CAJVPV010040016">
    <property type="protein sequence ID" value="CAG8759518.1"/>
    <property type="molecule type" value="Genomic_DNA"/>
</dbReference>
<organism evidence="2 3">
    <name type="scientific">Acaulospora morrowiae</name>
    <dbReference type="NCBI Taxonomy" id="94023"/>
    <lineage>
        <taxon>Eukaryota</taxon>
        <taxon>Fungi</taxon>
        <taxon>Fungi incertae sedis</taxon>
        <taxon>Mucoromycota</taxon>
        <taxon>Glomeromycotina</taxon>
        <taxon>Glomeromycetes</taxon>
        <taxon>Diversisporales</taxon>
        <taxon>Acaulosporaceae</taxon>
        <taxon>Acaulospora</taxon>
    </lineage>
</organism>
<evidence type="ECO:0000313" key="2">
    <source>
        <dbReference type="EMBL" id="CAG8759518.1"/>
    </source>
</evidence>
<feature type="non-terminal residue" evidence="2">
    <location>
        <position position="75"/>
    </location>
</feature>
<accession>A0A9N9J2N1</accession>
<feature type="compositionally biased region" description="Basic and acidic residues" evidence="1">
    <location>
        <begin position="35"/>
        <end position="58"/>
    </location>
</feature>
<gene>
    <name evidence="2" type="ORF">AMORRO_LOCUS15820</name>
</gene>
<feature type="region of interest" description="Disordered" evidence="1">
    <location>
        <begin position="1"/>
        <end position="75"/>
    </location>
</feature>
<proteinExistence type="predicted"/>
<feature type="compositionally biased region" description="Polar residues" evidence="1">
    <location>
        <begin position="1"/>
        <end position="25"/>
    </location>
</feature>